<sequence>MKKNKFEGKLSREIKEIIKKYEDIANEQHQCFTNFISENNILYVLVWEDIDDKYSPLFMPVYDIEENREVIIEDINRSPRLEVTDRVAFMQKLFIKFAKENSKNK</sequence>
<dbReference type="EMBL" id="CP021934">
    <property type="protein sequence ID" value="ASC02231.1"/>
    <property type="molecule type" value="Genomic_DNA"/>
</dbReference>
<dbReference type="RefSeq" id="WP_088336796.1">
    <property type="nucleotide sequence ID" value="NZ_CP021934.1"/>
</dbReference>
<organism evidence="1 2">
    <name type="scientific">Fusobacterium nucleatum subsp. polymorphum</name>
    <name type="common">Fusobacterium polymorphum</name>
    <dbReference type="NCBI Taxonomy" id="76857"/>
    <lineage>
        <taxon>Bacteria</taxon>
        <taxon>Fusobacteriati</taxon>
        <taxon>Fusobacteriota</taxon>
        <taxon>Fusobacteriia</taxon>
        <taxon>Fusobacteriales</taxon>
        <taxon>Fusobacteriaceae</taxon>
        <taxon>Fusobacterium</taxon>
    </lineage>
</organism>
<proteinExistence type="predicted"/>
<name>A0A1Z3CF67_FUSNP</name>
<keyword evidence="2" id="KW-1185">Reference proteome</keyword>
<dbReference type="AlphaFoldDB" id="A0A1Z3CF67"/>
<evidence type="ECO:0000313" key="2">
    <source>
        <dbReference type="Proteomes" id="UP000196759"/>
    </source>
</evidence>
<evidence type="ECO:0000313" key="1">
    <source>
        <dbReference type="EMBL" id="ASC02231.1"/>
    </source>
</evidence>
<accession>A0A1Z3CF67</accession>
<protein>
    <submittedName>
        <fullName evidence="1">Uncharacterized protein</fullName>
    </submittedName>
</protein>
<reference evidence="1 2" key="1">
    <citation type="submission" date="2017-06" db="EMBL/GenBank/DDBJ databases">
        <title>Draft genome sequence of Fusobacterium nucleatum subsp. polymorphum KCOM 1260 (=ChDC F218).</title>
        <authorList>
            <person name="Kook J.-K."/>
            <person name="Park S.-N."/>
            <person name="Lim Y.K."/>
            <person name="Roh H."/>
        </authorList>
    </citation>
    <scope>NUCLEOTIDE SEQUENCE [LARGE SCALE GENOMIC DNA]</scope>
    <source>
        <strain evidence="2">KCOM 1260 (ChDC F218)</strain>
    </source>
</reference>
<gene>
    <name evidence="1" type="ORF">CBG50_02235</name>
</gene>
<dbReference type="Proteomes" id="UP000196759">
    <property type="component" value="Chromosome"/>
</dbReference>